<evidence type="ECO:0000313" key="4">
    <source>
        <dbReference type="Proteomes" id="UP000807306"/>
    </source>
</evidence>
<evidence type="ECO:0000256" key="1">
    <source>
        <dbReference type="SAM" id="MobiDB-lite"/>
    </source>
</evidence>
<feature type="signal peptide" evidence="2">
    <location>
        <begin position="1"/>
        <end position="21"/>
    </location>
</feature>
<keyword evidence="2" id="KW-0732">Signal</keyword>
<evidence type="ECO:0000256" key="2">
    <source>
        <dbReference type="SAM" id="SignalP"/>
    </source>
</evidence>
<comment type="caution">
    <text evidence="3">The sequence shown here is derived from an EMBL/GenBank/DDBJ whole genome shotgun (WGS) entry which is preliminary data.</text>
</comment>
<dbReference type="EMBL" id="MU157853">
    <property type="protein sequence ID" value="KAF9528428.1"/>
    <property type="molecule type" value="Genomic_DNA"/>
</dbReference>
<feature type="region of interest" description="Disordered" evidence="1">
    <location>
        <begin position="78"/>
        <end position="104"/>
    </location>
</feature>
<dbReference type="AlphaFoldDB" id="A0A9P6EF74"/>
<organism evidence="3 4">
    <name type="scientific">Crepidotus variabilis</name>
    <dbReference type="NCBI Taxonomy" id="179855"/>
    <lineage>
        <taxon>Eukaryota</taxon>
        <taxon>Fungi</taxon>
        <taxon>Dikarya</taxon>
        <taxon>Basidiomycota</taxon>
        <taxon>Agaricomycotina</taxon>
        <taxon>Agaricomycetes</taxon>
        <taxon>Agaricomycetidae</taxon>
        <taxon>Agaricales</taxon>
        <taxon>Agaricineae</taxon>
        <taxon>Crepidotaceae</taxon>
        <taxon>Crepidotus</taxon>
    </lineage>
</organism>
<name>A0A9P6EF74_9AGAR</name>
<protein>
    <submittedName>
        <fullName evidence="3">Uncharacterized protein</fullName>
    </submittedName>
</protein>
<proteinExistence type="predicted"/>
<feature type="chain" id="PRO_5040419936" evidence="2">
    <location>
        <begin position="22"/>
        <end position="136"/>
    </location>
</feature>
<dbReference type="Proteomes" id="UP000807306">
    <property type="component" value="Unassembled WGS sequence"/>
</dbReference>
<gene>
    <name evidence="3" type="ORF">CPB83DRAFT_854602</name>
</gene>
<accession>A0A9P6EF74</accession>
<sequence>MKSLLFHALLTFVTVITSITAVPLPRPPIMPPPKGAATQQNSHRTATIQVVVGDQATRFVKNLNNKLKKEDFAIAKGEIPPRPASDKPFVPSKPINLPKPRPSMQTVNVQVPRFDGKKLGRKLSHLDAVPGDVISP</sequence>
<reference evidence="3" key="1">
    <citation type="submission" date="2020-11" db="EMBL/GenBank/DDBJ databases">
        <authorList>
            <consortium name="DOE Joint Genome Institute"/>
            <person name="Ahrendt S."/>
            <person name="Riley R."/>
            <person name="Andreopoulos W."/>
            <person name="Labutti K."/>
            <person name="Pangilinan J."/>
            <person name="Ruiz-Duenas F.J."/>
            <person name="Barrasa J.M."/>
            <person name="Sanchez-Garcia M."/>
            <person name="Camarero S."/>
            <person name="Miyauchi S."/>
            <person name="Serrano A."/>
            <person name="Linde D."/>
            <person name="Babiker R."/>
            <person name="Drula E."/>
            <person name="Ayuso-Fernandez I."/>
            <person name="Pacheco R."/>
            <person name="Padilla G."/>
            <person name="Ferreira P."/>
            <person name="Barriuso J."/>
            <person name="Kellner H."/>
            <person name="Castanera R."/>
            <person name="Alfaro M."/>
            <person name="Ramirez L."/>
            <person name="Pisabarro A.G."/>
            <person name="Kuo A."/>
            <person name="Tritt A."/>
            <person name="Lipzen A."/>
            <person name="He G."/>
            <person name="Yan M."/>
            <person name="Ng V."/>
            <person name="Cullen D."/>
            <person name="Martin F."/>
            <person name="Rosso M.-N."/>
            <person name="Henrissat B."/>
            <person name="Hibbett D."/>
            <person name="Martinez A.T."/>
            <person name="Grigoriev I.V."/>
        </authorList>
    </citation>
    <scope>NUCLEOTIDE SEQUENCE</scope>
    <source>
        <strain evidence="3">CBS 506.95</strain>
    </source>
</reference>
<evidence type="ECO:0000313" key="3">
    <source>
        <dbReference type="EMBL" id="KAF9528428.1"/>
    </source>
</evidence>
<keyword evidence="4" id="KW-1185">Reference proteome</keyword>